<dbReference type="OrthoDB" id="9788219at2"/>
<keyword evidence="5" id="KW-0997">Cell inner membrane</keyword>
<evidence type="ECO:0000256" key="2">
    <source>
        <dbReference type="ARBA" id="ARBA00022692"/>
    </source>
</evidence>
<dbReference type="AlphaFoldDB" id="A0A437QU21"/>
<dbReference type="GO" id="GO:0005886">
    <property type="term" value="C:plasma membrane"/>
    <property type="evidence" value="ECO:0007669"/>
    <property type="project" value="UniProtKB-SubCell"/>
</dbReference>
<proteinExistence type="inferred from homology"/>
<dbReference type="Pfam" id="PF04279">
    <property type="entry name" value="IspA"/>
    <property type="match status" value="1"/>
</dbReference>
<comment type="subcellular location">
    <subcellularLocation>
        <location evidence="5">Cell inner membrane</location>
        <topology evidence="5">Multi-pass membrane protein</topology>
    </subcellularLocation>
</comment>
<gene>
    <name evidence="5" type="primary">yciB</name>
    <name evidence="6" type="ORF">EOI86_01395</name>
</gene>
<keyword evidence="2 5" id="KW-0812">Transmembrane</keyword>
<evidence type="ECO:0000256" key="1">
    <source>
        <dbReference type="ARBA" id="ARBA00022475"/>
    </source>
</evidence>
<dbReference type="PANTHER" id="PTHR36917">
    <property type="entry name" value="INTRACELLULAR SEPTATION PROTEIN A-RELATED"/>
    <property type="match status" value="1"/>
</dbReference>
<feature type="transmembrane region" description="Helical" evidence="5">
    <location>
        <begin position="64"/>
        <end position="82"/>
    </location>
</feature>
<dbReference type="EMBL" id="SADE01000001">
    <property type="protein sequence ID" value="RVU37989.1"/>
    <property type="molecule type" value="Genomic_DNA"/>
</dbReference>
<dbReference type="InterPro" id="IPR006008">
    <property type="entry name" value="YciB"/>
</dbReference>
<feature type="transmembrane region" description="Helical" evidence="5">
    <location>
        <begin position="158"/>
        <end position="176"/>
    </location>
</feature>
<feature type="transmembrane region" description="Helical" evidence="5">
    <location>
        <begin position="132"/>
        <end position="152"/>
    </location>
</feature>
<evidence type="ECO:0000313" key="7">
    <source>
        <dbReference type="Proteomes" id="UP000287447"/>
    </source>
</evidence>
<dbReference type="NCBIfam" id="NF001323">
    <property type="entry name" value="PRK00259.1-1"/>
    <property type="match status" value="1"/>
</dbReference>
<sequence>MTSDRQTDRRSPPWLAPACEYGPLVVFFITYLLGDLYEATAAVMIATVIALAVSYILSRKLPKLPLVTAPILLVLGGLTLYLGDDTFIKIRPTLVNALFSITLLASAALGRQPLKFVVGHALRLDQAGWRKLTIRFGLFFAFLACMNEAVWRTQSDDFWVTYKVFGAMGLTLLFMLTQAPMINRHLETAEEGAEQTSKTDGKDS</sequence>
<dbReference type="Proteomes" id="UP000287447">
    <property type="component" value="Unassembled WGS sequence"/>
</dbReference>
<feature type="transmembrane region" description="Helical" evidence="5">
    <location>
        <begin position="94"/>
        <end position="111"/>
    </location>
</feature>
<feature type="transmembrane region" description="Helical" evidence="5">
    <location>
        <begin position="12"/>
        <end position="33"/>
    </location>
</feature>
<dbReference type="RefSeq" id="WP_127763362.1">
    <property type="nucleotide sequence ID" value="NZ_SADE01000001.1"/>
</dbReference>
<dbReference type="HAMAP" id="MF_00189">
    <property type="entry name" value="YciB"/>
    <property type="match status" value="1"/>
</dbReference>
<keyword evidence="1 5" id="KW-1003">Cell membrane</keyword>
<evidence type="ECO:0000256" key="5">
    <source>
        <dbReference type="HAMAP-Rule" id="MF_00189"/>
    </source>
</evidence>
<keyword evidence="4 5" id="KW-0472">Membrane</keyword>
<dbReference type="PANTHER" id="PTHR36917:SF1">
    <property type="entry name" value="INNER MEMBRANE-SPANNING PROTEIN YCIB"/>
    <property type="match status" value="1"/>
</dbReference>
<accession>A0A437QU21</accession>
<evidence type="ECO:0000256" key="3">
    <source>
        <dbReference type="ARBA" id="ARBA00022989"/>
    </source>
</evidence>
<name>A0A437QU21_9PROT</name>
<comment type="caution">
    <text evidence="6">The sequence shown here is derived from an EMBL/GenBank/DDBJ whole genome shotgun (WGS) entry which is preliminary data.</text>
</comment>
<keyword evidence="7" id="KW-1185">Reference proteome</keyword>
<comment type="function">
    <text evidence="5">Plays a role in cell envelope biogenesis, maintenance of cell envelope integrity and membrane homeostasis.</text>
</comment>
<dbReference type="NCBIfam" id="TIGR00997">
    <property type="entry name" value="ispZ"/>
    <property type="match status" value="1"/>
</dbReference>
<feature type="transmembrane region" description="Helical" evidence="5">
    <location>
        <begin position="39"/>
        <end position="57"/>
    </location>
</feature>
<reference evidence="7" key="1">
    <citation type="submission" date="2019-01" db="EMBL/GenBank/DDBJ databases">
        <title>Gri0909 isolated from a small marine red alga.</title>
        <authorList>
            <person name="Kim J."/>
            <person name="Jeong S.E."/>
            <person name="Jeon C.O."/>
        </authorList>
    </citation>
    <scope>NUCLEOTIDE SEQUENCE [LARGE SCALE GENOMIC DNA]</scope>
    <source>
        <strain evidence="7">Gri0909</strain>
    </source>
</reference>
<organism evidence="6 7">
    <name type="scientific">Hwanghaeella grinnelliae</name>
    <dbReference type="NCBI Taxonomy" id="2500179"/>
    <lineage>
        <taxon>Bacteria</taxon>
        <taxon>Pseudomonadati</taxon>
        <taxon>Pseudomonadota</taxon>
        <taxon>Alphaproteobacteria</taxon>
        <taxon>Rhodospirillales</taxon>
        <taxon>Rhodospirillaceae</taxon>
        <taxon>Hwanghaeella</taxon>
    </lineage>
</organism>
<keyword evidence="3 5" id="KW-1133">Transmembrane helix</keyword>
<comment type="similarity">
    <text evidence="5">Belongs to the YciB family.</text>
</comment>
<protein>
    <recommendedName>
        <fullName evidence="5">Inner membrane-spanning protein YciB</fullName>
    </recommendedName>
</protein>
<evidence type="ECO:0000313" key="6">
    <source>
        <dbReference type="EMBL" id="RVU37989.1"/>
    </source>
</evidence>
<evidence type="ECO:0000256" key="4">
    <source>
        <dbReference type="ARBA" id="ARBA00023136"/>
    </source>
</evidence>